<name>A0A4Y7SRU5_COPMI</name>
<gene>
    <name evidence="1" type="ORF">FA13DRAFT_1714678</name>
</gene>
<proteinExistence type="predicted"/>
<dbReference type="Proteomes" id="UP000298030">
    <property type="component" value="Unassembled WGS sequence"/>
</dbReference>
<organism evidence="1 2">
    <name type="scientific">Coprinellus micaceus</name>
    <name type="common">Glistening ink-cap mushroom</name>
    <name type="synonym">Coprinus micaceus</name>
    <dbReference type="NCBI Taxonomy" id="71717"/>
    <lineage>
        <taxon>Eukaryota</taxon>
        <taxon>Fungi</taxon>
        <taxon>Dikarya</taxon>
        <taxon>Basidiomycota</taxon>
        <taxon>Agaricomycotina</taxon>
        <taxon>Agaricomycetes</taxon>
        <taxon>Agaricomycetidae</taxon>
        <taxon>Agaricales</taxon>
        <taxon>Agaricineae</taxon>
        <taxon>Psathyrellaceae</taxon>
        <taxon>Coprinellus</taxon>
    </lineage>
</organism>
<dbReference type="AlphaFoldDB" id="A0A4Y7SRU5"/>
<dbReference type="EMBL" id="QPFP01000067">
    <property type="protein sequence ID" value="TEB24358.1"/>
    <property type="molecule type" value="Genomic_DNA"/>
</dbReference>
<comment type="caution">
    <text evidence="1">The sequence shown here is derived from an EMBL/GenBank/DDBJ whole genome shotgun (WGS) entry which is preliminary data.</text>
</comment>
<keyword evidence="2" id="KW-1185">Reference proteome</keyword>
<evidence type="ECO:0000313" key="2">
    <source>
        <dbReference type="Proteomes" id="UP000298030"/>
    </source>
</evidence>
<evidence type="ECO:0000313" key="1">
    <source>
        <dbReference type="EMBL" id="TEB24358.1"/>
    </source>
</evidence>
<accession>A0A4Y7SRU5</accession>
<reference evidence="1 2" key="1">
    <citation type="journal article" date="2019" name="Nat. Ecol. Evol.">
        <title>Megaphylogeny resolves global patterns of mushroom evolution.</title>
        <authorList>
            <person name="Varga T."/>
            <person name="Krizsan K."/>
            <person name="Foldi C."/>
            <person name="Dima B."/>
            <person name="Sanchez-Garcia M."/>
            <person name="Sanchez-Ramirez S."/>
            <person name="Szollosi G.J."/>
            <person name="Szarkandi J.G."/>
            <person name="Papp V."/>
            <person name="Albert L."/>
            <person name="Andreopoulos W."/>
            <person name="Angelini C."/>
            <person name="Antonin V."/>
            <person name="Barry K.W."/>
            <person name="Bougher N.L."/>
            <person name="Buchanan P."/>
            <person name="Buyck B."/>
            <person name="Bense V."/>
            <person name="Catcheside P."/>
            <person name="Chovatia M."/>
            <person name="Cooper J."/>
            <person name="Damon W."/>
            <person name="Desjardin D."/>
            <person name="Finy P."/>
            <person name="Geml J."/>
            <person name="Haridas S."/>
            <person name="Hughes K."/>
            <person name="Justo A."/>
            <person name="Karasinski D."/>
            <person name="Kautmanova I."/>
            <person name="Kiss B."/>
            <person name="Kocsube S."/>
            <person name="Kotiranta H."/>
            <person name="LaButti K.M."/>
            <person name="Lechner B.E."/>
            <person name="Liimatainen K."/>
            <person name="Lipzen A."/>
            <person name="Lukacs Z."/>
            <person name="Mihaltcheva S."/>
            <person name="Morgado L.N."/>
            <person name="Niskanen T."/>
            <person name="Noordeloos M.E."/>
            <person name="Ohm R.A."/>
            <person name="Ortiz-Santana B."/>
            <person name="Ovrebo C."/>
            <person name="Racz N."/>
            <person name="Riley R."/>
            <person name="Savchenko A."/>
            <person name="Shiryaev A."/>
            <person name="Soop K."/>
            <person name="Spirin V."/>
            <person name="Szebenyi C."/>
            <person name="Tomsovsky M."/>
            <person name="Tulloss R.E."/>
            <person name="Uehling J."/>
            <person name="Grigoriev I.V."/>
            <person name="Vagvolgyi C."/>
            <person name="Papp T."/>
            <person name="Martin F.M."/>
            <person name="Miettinen O."/>
            <person name="Hibbett D.S."/>
            <person name="Nagy L.G."/>
        </authorList>
    </citation>
    <scope>NUCLEOTIDE SEQUENCE [LARGE SCALE GENOMIC DNA]</scope>
    <source>
        <strain evidence="1 2">FP101781</strain>
    </source>
</reference>
<sequence>MSSFSWQRSALALARPGMREVEYGYWLLRISIAEELNQWPSGGGPATTLQELKGHLMACLETVHREIKSTTNFPSEGLQSLAFDIRPVHTAARMLYATEVALQSEAPISVQTALRSCLCLRVLYEVGYVASGDLDAAQRHYSLRIARGPRWRPSRLYSYTYRTQTYRIGSCALGTRYDHIATVGDNRLLCQSTTLHTSSPLEGLTPFVSAGTGQLLCTFSLHASASVLMLPGYTTPVELALWLWDRESNHGRLADASDDGRSGISLFIATWIMQDDDMKQVAVDQVARIGPPNLFQLLNYWSSLPISTSTSIHRSVMTE</sequence>
<protein>
    <submittedName>
        <fullName evidence="1">Uncharacterized protein</fullName>
    </submittedName>
</protein>